<evidence type="ECO:0000313" key="2">
    <source>
        <dbReference type="EMBL" id="MCZ4552278.1"/>
    </source>
</evidence>
<keyword evidence="3" id="KW-1185">Reference proteome</keyword>
<gene>
    <name evidence="2" type="ORF">O4213_19955</name>
</gene>
<protein>
    <submittedName>
        <fullName evidence="2">Uncharacterized protein</fullName>
    </submittedName>
</protein>
<evidence type="ECO:0000256" key="1">
    <source>
        <dbReference type="SAM" id="MobiDB-lite"/>
    </source>
</evidence>
<reference evidence="2" key="1">
    <citation type="submission" date="2022-12" db="EMBL/GenBank/DDBJ databases">
        <authorList>
            <person name="Krivoruchko A.V."/>
            <person name="Elkin A."/>
        </authorList>
    </citation>
    <scope>NUCLEOTIDE SEQUENCE</scope>
    <source>
        <strain evidence="2">IEGM 1388</strain>
    </source>
</reference>
<name>A0ABT4MZ52_GORRU</name>
<dbReference type="Proteomes" id="UP001067235">
    <property type="component" value="Unassembled WGS sequence"/>
</dbReference>
<accession>A0ABT4MZ52</accession>
<organism evidence="2 3">
    <name type="scientific">Gordonia rubripertincta</name>
    <name type="common">Rhodococcus corallinus</name>
    <dbReference type="NCBI Taxonomy" id="36822"/>
    <lineage>
        <taxon>Bacteria</taxon>
        <taxon>Bacillati</taxon>
        <taxon>Actinomycetota</taxon>
        <taxon>Actinomycetes</taxon>
        <taxon>Mycobacteriales</taxon>
        <taxon>Gordoniaceae</taxon>
        <taxon>Gordonia</taxon>
    </lineage>
</organism>
<feature type="compositionally biased region" description="Low complexity" evidence="1">
    <location>
        <begin position="615"/>
        <end position="636"/>
    </location>
</feature>
<dbReference type="EMBL" id="JAPWIE010000006">
    <property type="protein sequence ID" value="MCZ4552278.1"/>
    <property type="molecule type" value="Genomic_DNA"/>
</dbReference>
<feature type="region of interest" description="Disordered" evidence="1">
    <location>
        <begin position="586"/>
        <end position="668"/>
    </location>
</feature>
<sequence length="668" mass="70425">MIGSRRRRARDERQDSNNPRGMRRTRTAAGAMAATVLLGVGLFGVGSGTQAAANPLEDLDIGQITELLDNEILQQYITQCVGPEGSTPVTDPAAPPKAVVDCSQSTGTGVAVVLPGSIEVGTAAESMTVALPLFGDRNLIEIVSAAAIDPWGGAVNPLSLGKYKTYAQVQSDAALPVNVQTVRECSGVLLGSFCLGSWRNRTYDVNLAKRTEALKVAEYLTGTKYDYTKPITLPGAADPEGSATIAGSGIHFALAMTGGNAKAETGNDLSIATAGASDGRNSTSYSYLGMANALNMDTDQVKLTWFGKELDFTNLEKSGLLGLAGDDAGELIDTIEGVQLPALKEVSCFGLVAQATAEGLGSCSNVLGTFDTYQDLRAPVVGESRQTQYALTDVTSLVLGNDALLKQLTGSSESTPFMDSLMENLTSEEGRLKFAKDFVRFTQDVTTVAEERQVIGEDGVPVVDENGDPVMEQVTKTVTAAYLTSDYGLRNPVTIEWLGHRMVLFPAVTVNGQERPNYLGLPEIERIVDDADRGLLPKVSLIHIDNPFGLGTLTLDKPFDIAHTLRNYASTVTLPGDIRQVGDLVGGLTGSDEQPTTDKDAPTTASAPAEINKRSAPVTSTTSSTTKVKVPATSTTRADEPVEDAPTSTTTVVTTTVPTTESATPDES</sequence>
<feature type="region of interest" description="Disordered" evidence="1">
    <location>
        <begin position="1"/>
        <end position="26"/>
    </location>
</feature>
<dbReference type="RefSeq" id="WP_301573059.1">
    <property type="nucleotide sequence ID" value="NZ_JAPWIE010000006.1"/>
</dbReference>
<feature type="compositionally biased region" description="Low complexity" evidence="1">
    <location>
        <begin position="644"/>
        <end position="668"/>
    </location>
</feature>
<comment type="caution">
    <text evidence="2">The sequence shown here is derived from an EMBL/GenBank/DDBJ whole genome shotgun (WGS) entry which is preliminary data.</text>
</comment>
<proteinExistence type="predicted"/>
<evidence type="ECO:0000313" key="3">
    <source>
        <dbReference type="Proteomes" id="UP001067235"/>
    </source>
</evidence>